<dbReference type="PROSITE" id="PS50102">
    <property type="entry name" value="RRM"/>
    <property type="match status" value="1"/>
</dbReference>
<keyword evidence="9" id="KW-1185">Reference proteome</keyword>
<dbReference type="InterPro" id="IPR002344">
    <property type="entry name" value="Lupus_La"/>
</dbReference>
<dbReference type="InterPro" id="IPR006630">
    <property type="entry name" value="La_HTH"/>
</dbReference>
<protein>
    <submittedName>
        <fullName evidence="8">La domain-containing protein</fullName>
    </submittedName>
</protein>
<dbReference type="AlphaFoldDB" id="A0A084FZK1"/>
<dbReference type="SMART" id="SM00360">
    <property type="entry name" value="RRM"/>
    <property type="match status" value="1"/>
</dbReference>
<dbReference type="SUPFAM" id="SSF54928">
    <property type="entry name" value="RNA-binding domain, RBD"/>
    <property type="match status" value="1"/>
</dbReference>
<dbReference type="Pfam" id="PF00076">
    <property type="entry name" value="RRM_1"/>
    <property type="match status" value="1"/>
</dbReference>
<feature type="compositionally biased region" description="Polar residues" evidence="5">
    <location>
        <begin position="22"/>
        <end position="34"/>
    </location>
</feature>
<feature type="region of interest" description="Disordered" evidence="5">
    <location>
        <begin position="1"/>
        <end position="93"/>
    </location>
</feature>
<dbReference type="SMART" id="SM00715">
    <property type="entry name" value="LA"/>
    <property type="match status" value="1"/>
</dbReference>
<dbReference type="InterPro" id="IPR000504">
    <property type="entry name" value="RRM_dom"/>
</dbReference>
<evidence type="ECO:0000256" key="4">
    <source>
        <dbReference type="PROSITE-ProRule" id="PRU00332"/>
    </source>
</evidence>
<organism evidence="8 9">
    <name type="scientific">Pseudallescheria apiosperma</name>
    <name type="common">Scedosporium apiospermum</name>
    <dbReference type="NCBI Taxonomy" id="563466"/>
    <lineage>
        <taxon>Eukaryota</taxon>
        <taxon>Fungi</taxon>
        <taxon>Dikarya</taxon>
        <taxon>Ascomycota</taxon>
        <taxon>Pezizomycotina</taxon>
        <taxon>Sordariomycetes</taxon>
        <taxon>Hypocreomycetidae</taxon>
        <taxon>Microascales</taxon>
        <taxon>Microascaceae</taxon>
        <taxon>Scedosporium</taxon>
    </lineage>
</organism>
<dbReference type="InterPro" id="IPR036388">
    <property type="entry name" value="WH-like_DNA-bd_sf"/>
</dbReference>
<dbReference type="GO" id="GO:1990904">
    <property type="term" value="C:ribonucleoprotein complex"/>
    <property type="evidence" value="ECO:0007669"/>
    <property type="project" value="InterPro"/>
</dbReference>
<feature type="domain" description="RRM" evidence="6">
    <location>
        <begin position="191"/>
        <end position="268"/>
    </location>
</feature>
<feature type="compositionally biased region" description="Basic residues" evidence="5">
    <location>
        <begin position="342"/>
        <end position="359"/>
    </location>
</feature>
<dbReference type="GO" id="GO:0003729">
    <property type="term" value="F:mRNA binding"/>
    <property type="evidence" value="ECO:0007669"/>
    <property type="project" value="TreeGrafter"/>
</dbReference>
<evidence type="ECO:0000256" key="5">
    <source>
        <dbReference type="SAM" id="MobiDB-lite"/>
    </source>
</evidence>
<feature type="region of interest" description="Disordered" evidence="5">
    <location>
        <begin position="279"/>
        <end position="434"/>
    </location>
</feature>
<dbReference type="PANTHER" id="PTHR22792">
    <property type="entry name" value="LUPUS LA PROTEIN-RELATED"/>
    <property type="match status" value="1"/>
</dbReference>
<keyword evidence="2 4" id="KW-0694">RNA-binding</keyword>
<evidence type="ECO:0000256" key="2">
    <source>
        <dbReference type="ARBA" id="ARBA00022884"/>
    </source>
</evidence>
<dbReference type="CDD" id="cd12291">
    <property type="entry name" value="RRM1_La"/>
    <property type="match status" value="1"/>
</dbReference>
<reference evidence="8 9" key="1">
    <citation type="journal article" date="2014" name="Genome Announc.">
        <title>Draft genome sequence of the pathogenic fungus Scedosporium apiospermum.</title>
        <authorList>
            <person name="Vandeputte P."/>
            <person name="Ghamrawi S."/>
            <person name="Rechenmann M."/>
            <person name="Iltis A."/>
            <person name="Giraud S."/>
            <person name="Fleury M."/>
            <person name="Thornton C."/>
            <person name="Delhaes L."/>
            <person name="Meyer W."/>
            <person name="Papon N."/>
            <person name="Bouchara J.P."/>
        </authorList>
    </citation>
    <scope>NUCLEOTIDE SEQUENCE [LARGE SCALE GENOMIC DNA]</scope>
    <source>
        <strain evidence="8 9">IHEM 14462</strain>
    </source>
</reference>
<dbReference type="Pfam" id="PF05383">
    <property type="entry name" value="La"/>
    <property type="match status" value="1"/>
</dbReference>
<dbReference type="HOGENOM" id="CLU_043291_2_1_1"/>
<feature type="compositionally biased region" description="Basic and acidic residues" evidence="5">
    <location>
        <begin position="76"/>
        <end position="88"/>
    </location>
</feature>
<dbReference type="PRINTS" id="PR00302">
    <property type="entry name" value="LUPUSLA"/>
</dbReference>
<keyword evidence="3" id="KW-0539">Nucleus</keyword>
<evidence type="ECO:0000313" key="9">
    <source>
        <dbReference type="Proteomes" id="UP000028545"/>
    </source>
</evidence>
<evidence type="ECO:0000259" key="7">
    <source>
        <dbReference type="PROSITE" id="PS50961"/>
    </source>
</evidence>
<dbReference type="RefSeq" id="XP_016640312.1">
    <property type="nucleotide sequence ID" value="XM_016790049.1"/>
</dbReference>
<feature type="domain" description="HTH La-type RNA-binding" evidence="7">
    <location>
        <begin position="90"/>
        <end position="180"/>
    </location>
</feature>
<sequence length="434" mass="47957">MSEEETKPVPTEAAAPVAATADSETTAKPETSQEVAPAAADAQKDKDAADENAAANAEKEAPPKPANILKTTAQINREDHTKNVKSDPKLLPVTDDPVAIRSQVEYYFGDSNLPRDKFMWESTGGEENKPVSIKTLCSFQRMRRFQPYTAVVAALRESSRLVVGGEEGEETIKRKYPYKPSSDRKKAAEAASVYVKGFGDEVATTQFDIEAFFAQYGPINYIKLRRTPEKLFKGSVFVEFQDEELAKKFIELSPKWKDHDLKIMTKKAYCDEKNELIRDGKIQPSSSGKPFFEGREGASRGRGRGRGGRGNGRGGHESTDPNDWKKRRDEDRKNGFNDRRGGRGRGRGRGFRGRGRGGRGGRDGRDGRDDRQNGDDKKPAQERKEHDVNGVKPRINATEPPKAASETNGKRARDDDGAAGERPAKKVDVKAEAA</sequence>
<dbReference type="Proteomes" id="UP000028545">
    <property type="component" value="Unassembled WGS sequence"/>
</dbReference>
<dbReference type="Gene3D" id="3.30.70.330">
    <property type="match status" value="1"/>
</dbReference>
<dbReference type="InterPro" id="IPR035979">
    <property type="entry name" value="RBD_domain_sf"/>
</dbReference>
<comment type="subcellular location">
    <subcellularLocation>
        <location evidence="1">Nucleus</location>
    </subcellularLocation>
</comment>
<evidence type="ECO:0000256" key="1">
    <source>
        <dbReference type="ARBA" id="ARBA00004123"/>
    </source>
</evidence>
<dbReference type="Gene3D" id="1.10.10.10">
    <property type="entry name" value="Winged helix-like DNA-binding domain superfamily/Winged helix DNA-binding domain"/>
    <property type="match status" value="1"/>
</dbReference>
<feature type="compositionally biased region" description="Basic and acidic residues" evidence="5">
    <location>
        <begin position="422"/>
        <end position="434"/>
    </location>
</feature>
<dbReference type="PROSITE" id="PS50961">
    <property type="entry name" value="HTH_LA"/>
    <property type="match status" value="1"/>
</dbReference>
<feature type="compositionally biased region" description="Low complexity" evidence="5">
    <location>
        <begin position="8"/>
        <end position="21"/>
    </location>
</feature>
<dbReference type="KEGG" id="sapo:SAPIO_CDS8413"/>
<dbReference type="EMBL" id="JOWA01000121">
    <property type="protein sequence ID" value="KEZ40513.1"/>
    <property type="molecule type" value="Genomic_DNA"/>
</dbReference>
<gene>
    <name evidence="8" type="ORF">SAPIO_CDS8413</name>
</gene>
<dbReference type="SUPFAM" id="SSF46785">
    <property type="entry name" value="Winged helix' DNA-binding domain"/>
    <property type="match status" value="1"/>
</dbReference>
<dbReference type="InterPro" id="IPR045180">
    <property type="entry name" value="La_dom_prot"/>
</dbReference>
<dbReference type="GO" id="GO:0006396">
    <property type="term" value="P:RNA processing"/>
    <property type="evidence" value="ECO:0007669"/>
    <property type="project" value="InterPro"/>
</dbReference>
<dbReference type="GeneID" id="27727485"/>
<evidence type="ECO:0000259" key="6">
    <source>
        <dbReference type="PROSITE" id="PS50102"/>
    </source>
</evidence>
<feature type="compositionally biased region" description="Basic and acidic residues" evidence="5">
    <location>
        <begin position="360"/>
        <end position="389"/>
    </location>
</feature>
<dbReference type="InterPro" id="IPR036390">
    <property type="entry name" value="WH_DNA-bd_sf"/>
</dbReference>
<name>A0A084FZK1_PSEDA</name>
<dbReference type="OrthoDB" id="439993at2759"/>
<evidence type="ECO:0000313" key="8">
    <source>
        <dbReference type="EMBL" id="KEZ40513.1"/>
    </source>
</evidence>
<dbReference type="VEuPathDB" id="FungiDB:SAPIO_CDS8413"/>
<dbReference type="InterPro" id="IPR012677">
    <property type="entry name" value="Nucleotide-bd_a/b_plait_sf"/>
</dbReference>
<dbReference type="GO" id="GO:0005634">
    <property type="term" value="C:nucleus"/>
    <property type="evidence" value="ECO:0007669"/>
    <property type="project" value="UniProtKB-SubCell"/>
</dbReference>
<feature type="compositionally biased region" description="Basic and acidic residues" evidence="5">
    <location>
        <begin position="314"/>
        <end position="341"/>
    </location>
</feature>
<proteinExistence type="predicted"/>
<accession>A0A084FZK1</accession>
<comment type="caution">
    <text evidence="8">The sequence shown here is derived from an EMBL/GenBank/DDBJ whole genome shotgun (WGS) entry which is preliminary data.</text>
</comment>
<dbReference type="PANTHER" id="PTHR22792:SF140">
    <property type="entry name" value="ACHILLES, ISOFORM A"/>
    <property type="match status" value="1"/>
</dbReference>
<evidence type="ECO:0000256" key="3">
    <source>
        <dbReference type="ARBA" id="ARBA00023242"/>
    </source>
</evidence>
<dbReference type="OMA" id="PKPQWKG"/>